<keyword evidence="3" id="KW-0732">Signal</keyword>
<dbReference type="GO" id="GO:0008061">
    <property type="term" value="F:chitin binding"/>
    <property type="evidence" value="ECO:0007669"/>
    <property type="project" value="UniProtKB-KW"/>
</dbReference>
<name>A0A167G106_9GAMM</name>
<keyword evidence="1" id="KW-0964">Secreted</keyword>
<dbReference type="Gene3D" id="2.70.50.50">
    <property type="entry name" value="chitin-binding protein cbp21"/>
    <property type="match status" value="1"/>
</dbReference>
<evidence type="ECO:0000256" key="1">
    <source>
        <dbReference type="ARBA" id="ARBA00022525"/>
    </source>
</evidence>
<dbReference type="SUPFAM" id="SSF51055">
    <property type="entry name" value="Carbohydrate binding domain"/>
    <property type="match status" value="1"/>
</dbReference>
<dbReference type="GO" id="GO:0005975">
    <property type="term" value="P:carbohydrate metabolic process"/>
    <property type="evidence" value="ECO:0007669"/>
    <property type="project" value="InterPro"/>
</dbReference>
<dbReference type="SUPFAM" id="SSF81296">
    <property type="entry name" value="E set domains"/>
    <property type="match status" value="1"/>
</dbReference>
<proteinExistence type="predicted"/>
<evidence type="ECO:0000256" key="4">
    <source>
        <dbReference type="ARBA" id="ARBA00022801"/>
    </source>
</evidence>
<dbReference type="AlphaFoldDB" id="A0A167G106"/>
<dbReference type="InterPro" id="IPR041029">
    <property type="entry name" value="GbpA_2"/>
</dbReference>
<dbReference type="SMART" id="SM00495">
    <property type="entry name" value="ChtBD3"/>
    <property type="match status" value="1"/>
</dbReference>
<dbReference type="InterPro" id="IPR014756">
    <property type="entry name" value="Ig_E-set"/>
</dbReference>
<dbReference type="InterPro" id="IPR036573">
    <property type="entry name" value="CBM_sf_5/12"/>
</dbReference>
<sequence>MNVLQGKFLTALSIACTTYVSTYAPYSNAHGFMDFPKARQSICEAQGGYWWPDDGSNIPNLACRAAFLESGYVQFVQEHEFASLIADYNNQAAVEAAVPNGTLCAAGSNEKRGMNLPHKQWQTTDVKPSPNGDLAVRFRATTPHNPSFWKFYLTKPTFNATTDVLNWTNLDLITEVGNINFVTDPDGKKFYEMTVNIPQDRSGRAILYTRWQRNDVAGEGFYNCSDINIITDSKPVDWFSAGYFVKQGQEAQVNDTVWARVFDSNGQEIIKQSLKITDTTLNSWQKDLATILNTNFAYDAQVGVKDSAGTITFDELNLLSNEVFVTSSSNTYNLTIQVQQPNTPPTVHKPDPFTMNEVSQTQLHVHAFDDYTMDLTYVWDVPAGLTFTGSGATITLSATAVDKDTVYNVGVTVSDGTLSSATTAQITVIDVPNTPAPWRANATYVGGDKVSHNNKVYEAKWWNRGEEPGTTQVWKEIQ</sequence>
<dbReference type="GO" id="GO:0004553">
    <property type="term" value="F:hydrolase activity, hydrolyzing O-glycosyl compounds"/>
    <property type="evidence" value="ECO:0007669"/>
    <property type="project" value="InterPro"/>
</dbReference>
<evidence type="ECO:0000256" key="2">
    <source>
        <dbReference type="ARBA" id="ARBA00022669"/>
    </source>
</evidence>
<dbReference type="InterPro" id="IPR051024">
    <property type="entry name" value="GlcNAc_Chitin_IntDeg"/>
</dbReference>
<dbReference type="Pfam" id="PF18416">
    <property type="entry name" value="GbpA_2"/>
    <property type="match status" value="1"/>
</dbReference>
<evidence type="ECO:0000256" key="3">
    <source>
        <dbReference type="ARBA" id="ARBA00022729"/>
    </source>
</evidence>
<evidence type="ECO:0000313" key="7">
    <source>
        <dbReference type="Proteomes" id="UP000076587"/>
    </source>
</evidence>
<dbReference type="GO" id="GO:0005576">
    <property type="term" value="C:extracellular region"/>
    <property type="evidence" value="ECO:0007669"/>
    <property type="project" value="InterPro"/>
</dbReference>
<dbReference type="InterPro" id="IPR004302">
    <property type="entry name" value="Cellulose/chitin-bd_N"/>
</dbReference>
<reference evidence="6 7" key="1">
    <citation type="submission" date="2013-07" db="EMBL/GenBank/DDBJ databases">
        <title>Comparative Genomic and Metabolomic Analysis of Twelve Strains of Pseudoalteromonas luteoviolacea.</title>
        <authorList>
            <person name="Vynne N.G."/>
            <person name="Mansson M."/>
            <person name="Gram L."/>
        </authorList>
    </citation>
    <scope>NUCLEOTIDE SEQUENCE [LARGE SCALE GENOMIC DNA]</scope>
    <source>
        <strain evidence="6 7">NCIMB 1942</strain>
    </source>
</reference>
<dbReference type="EMBL" id="AUXT01000079">
    <property type="protein sequence ID" value="KZN53818.1"/>
    <property type="molecule type" value="Genomic_DNA"/>
</dbReference>
<dbReference type="GO" id="GO:0030246">
    <property type="term" value="F:carbohydrate binding"/>
    <property type="evidence" value="ECO:0007669"/>
    <property type="project" value="InterPro"/>
</dbReference>
<dbReference type="OrthoDB" id="3675244at2"/>
<keyword evidence="2" id="KW-0147">Chitin-binding</keyword>
<dbReference type="CDD" id="cd12215">
    <property type="entry name" value="ChiC_BD"/>
    <property type="match status" value="1"/>
</dbReference>
<gene>
    <name evidence="6" type="ORF">N482_05720</name>
</gene>
<protein>
    <recommendedName>
        <fullName evidence="5">Chitin-binding type-3 domain-containing protein</fullName>
    </recommendedName>
</protein>
<dbReference type="Gene3D" id="2.10.10.20">
    <property type="entry name" value="Carbohydrate-binding module superfamily 5/12"/>
    <property type="match status" value="1"/>
</dbReference>
<evidence type="ECO:0000259" key="5">
    <source>
        <dbReference type="SMART" id="SM00495"/>
    </source>
</evidence>
<accession>A0A167G106</accession>
<dbReference type="Proteomes" id="UP000076587">
    <property type="component" value="Unassembled WGS sequence"/>
</dbReference>
<dbReference type="RefSeq" id="WP_063376045.1">
    <property type="nucleotide sequence ID" value="NZ_AUXT01000079.1"/>
</dbReference>
<dbReference type="PANTHER" id="PTHR34823:SF1">
    <property type="entry name" value="CHITIN-BINDING TYPE-4 DOMAIN-CONTAINING PROTEIN"/>
    <property type="match status" value="1"/>
</dbReference>
<dbReference type="Pfam" id="PF03067">
    <property type="entry name" value="LPMO_10"/>
    <property type="match status" value="1"/>
</dbReference>
<feature type="domain" description="Chitin-binding type-3" evidence="5">
    <location>
        <begin position="435"/>
        <end position="477"/>
    </location>
</feature>
<organism evidence="6 7">
    <name type="scientific">Pseudoalteromonas luteoviolacea NCIMB 1942</name>
    <dbReference type="NCBI Taxonomy" id="1365253"/>
    <lineage>
        <taxon>Bacteria</taxon>
        <taxon>Pseudomonadati</taxon>
        <taxon>Pseudomonadota</taxon>
        <taxon>Gammaproteobacteria</taxon>
        <taxon>Alteromonadales</taxon>
        <taxon>Pseudoalteromonadaceae</taxon>
        <taxon>Pseudoalteromonas</taxon>
    </lineage>
</organism>
<dbReference type="InterPro" id="IPR003610">
    <property type="entry name" value="CBM5/12"/>
</dbReference>
<comment type="caution">
    <text evidence="6">The sequence shown here is derived from an EMBL/GenBank/DDBJ whole genome shotgun (WGS) entry which is preliminary data.</text>
</comment>
<keyword evidence="4" id="KW-0378">Hydrolase</keyword>
<dbReference type="PATRIC" id="fig|1365253.3.peg.1136"/>
<dbReference type="Gene3D" id="3.30.70.2150">
    <property type="match status" value="1"/>
</dbReference>
<evidence type="ECO:0000313" key="6">
    <source>
        <dbReference type="EMBL" id="KZN53818.1"/>
    </source>
</evidence>
<dbReference type="Pfam" id="PF02839">
    <property type="entry name" value="CBM_5_12"/>
    <property type="match status" value="1"/>
</dbReference>
<dbReference type="PANTHER" id="PTHR34823">
    <property type="entry name" value="GLCNAC-BINDING PROTEIN A"/>
    <property type="match status" value="1"/>
</dbReference>